<dbReference type="AlphaFoldDB" id="U2RKT3"/>
<protein>
    <submittedName>
        <fullName evidence="2">Uncharacterized protein</fullName>
    </submittedName>
</protein>
<accession>U2RKT3</accession>
<sequence>MRPEGSSRRWGRGRDRRGPLRERGVAVVPGSQKRQRRLPGRAGPSRGHRFGSVGHGLVRVAGTDTLTSVPWGKYWELMGKLVANDWESCV</sequence>
<feature type="compositionally biased region" description="Basic and acidic residues" evidence="1">
    <location>
        <begin position="1"/>
        <end position="24"/>
    </location>
</feature>
<dbReference type="EMBL" id="ACVN02000221">
    <property type="protein sequence ID" value="ERK54163.1"/>
    <property type="molecule type" value="Genomic_DNA"/>
</dbReference>
<gene>
    <name evidence="2" type="ORF">HMPREF0682_2681</name>
</gene>
<evidence type="ECO:0000313" key="3">
    <source>
        <dbReference type="Proteomes" id="UP000017052"/>
    </source>
</evidence>
<proteinExistence type="predicted"/>
<keyword evidence="3" id="KW-1185">Reference proteome</keyword>
<reference evidence="2" key="1">
    <citation type="submission" date="2013-08" db="EMBL/GenBank/DDBJ databases">
        <authorList>
            <person name="Durkin A.S."/>
            <person name="Haft D.R."/>
            <person name="McCorrison J."/>
            <person name="Torralba M."/>
            <person name="Gillis M."/>
            <person name="Haft D.H."/>
            <person name="Methe B."/>
            <person name="Sutton G."/>
            <person name="Nelson K.E."/>
        </authorList>
    </citation>
    <scope>NUCLEOTIDE SEQUENCE [LARGE SCALE GENOMIC DNA]</scope>
    <source>
        <strain evidence="2">F0233</strain>
    </source>
</reference>
<evidence type="ECO:0000256" key="1">
    <source>
        <dbReference type="SAM" id="MobiDB-lite"/>
    </source>
</evidence>
<feature type="region of interest" description="Disordered" evidence="1">
    <location>
        <begin position="1"/>
        <end position="53"/>
    </location>
</feature>
<evidence type="ECO:0000313" key="2">
    <source>
        <dbReference type="EMBL" id="ERK54163.1"/>
    </source>
</evidence>
<organism evidence="2 3">
    <name type="scientific">Propionibacterium acidifaciens F0233</name>
    <dbReference type="NCBI Taxonomy" id="553198"/>
    <lineage>
        <taxon>Bacteria</taxon>
        <taxon>Bacillati</taxon>
        <taxon>Actinomycetota</taxon>
        <taxon>Actinomycetes</taxon>
        <taxon>Propionibacteriales</taxon>
        <taxon>Propionibacteriaceae</taxon>
        <taxon>Propionibacterium</taxon>
    </lineage>
</organism>
<dbReference type="Proteomes" id="UP000017052">
    <property type="component" value="Unassembled WGS sequence"/>
</dbReference>
<comment type="caution">
    <text evidence="2">The sequence shown here is derived from an EMBL/GenBank/DDBJ whole genome shotgun (WGS) entry which is preliminary data.</text>
</comment>
<name>U2RKT3_9ACTN</name>